<proteinExistence type="predicted"/>
<dbReference type="InterPro" id="IPR003749">
    <property type="entry name" value="ThiS/MoaD-like"/>
</dbReference>
<name>A0A6G7YN05_9SPHN</name>
<dbReference type="InterPro" id="IPR012675">
    <property type="entry name" value="Beta-grasp_dom_sf"/>
</dbReference>
<dbReference type="Gene3D" id="3.10.20.30">
    <property type="match status" value="1"/>
</dbReference>
<dbReference type="EMBL" id="CP049869">
    <property type="protein sequence ID" value="QIK78117.1"/>
    <property type="molecule type" value="Genomic_DNA"/>
</dbReference>
<dbReference type="PANTHER" id="PTHR34472">
    <property type="entry name" value="SULFUR CARRIER PROTEIN THIS"/>
    <property type="match status" value="1"/>
</dbReference>
<accession>A0A6G7YN05</accession>
<dbReference type="KEGG" id="spii:G7077_03510"/>
<dbReference type="SUPFAM" id="SSF54285">
    <property type="entry name" value="MoaD/ThiS"/>
    <property type="match status" value="1"/>
</dbReference>
<dbReference type="InterPro" id="IPR010035">
    <property type="entry name" value="Thi_S"/>
</dbReference>
<dbReference type="NCBIfam" id="TIGR01683">
    <property type="entry name" value="thiS"/>
    <property type="match status" value="1"/>
</dbReference>
<keyword evidence="2" id="KW-1185">Reference proteome</keyword>
<organism evidence="1 2">
    <name type="scientific">Sphingomonas piscis</name>
    <dbReference type="NCBI Taxonomy" id="2714943"/>
    <lineage>
        <taxon>Bacteria</taxon>
        <taxon>Pseudomonadati</taxon>
        <taxon>Pseudomonadota</taxon>
        <taxon>Alphaproteobacteria</taxon>
        <taxon>Sphingomonadales</taxon>
        <taxon>Sphingomonadaceae</taxon>
        <taxon>Sphingomonas</taxon>
    </lineage>
</organism>
<sequence length="72" mass="7801">MSLDESLSIRVNGEHRRVAPGISIADLVRELGFDPGRVGVERNVELVPKSTLAEIKVEDGDDFEIVHFVGGG</sequence>
<protein>
    <submittedName>
        <fullName evidence="1">Sulfur carrier protein ThiS</fullName>
    </submittedName>
</protein>
<dbReference type="InterPro" id="IPR016155">
    <property type="entry name" value="Mopterin_synth/thiamin_S_b"/>
</dbReference>
<dbReference type="Pfam" id="PF02597">
    <property type="entry name" value="ThiS"/>
    <property type="match status" value="1"/>
</dbReference>
<gene>
    <name evidence="1" type="primary">thiS</name>
    <name evidence="1" type="ORF">G7077_03510</name>
</gene>
<dbReference type="CDD" id="cd00565">
    <property type="entry name" value="Ubl_ThiS"/>
    <property type="match status" value="1"/>
</dbReference>
<evidence type="ECO:0000313" key="1">
    <source>
        <dbReference type="EMBL" id="QIK78117.1"/>
    </source>
</evidence>
<reference evidence="1 2" key="1">
    <citation type="submission" date="2020-03" db="EMBL/GenBank/DDBJ databases">
        <title>Sphingomonas sp. nov., isolated from fish.</title>
        <authorList>
            <person name="Hyun D.-W."/>
            <person name="Bae J.-W."/>
        </authorList>
    </citation>
    <scope>NUCLEOTIDE SEQUENCE [LARGE SCALE GENOMIC DNA]</scope>
    <source>
        <strain evidence="1 2">HDW15B</strain>
    </source>
</reference>
<dbReference type="Proteomes" id="UP000503222">
    <property type="component" value="Chromosome"/>
</dbReference>
<dbReference type="AlphaFoldDB" id="A0A6G7YN05"/>
<dbReference type="PANTHER" id="PTHR34472:SF1">
    <property type="entry name" value="SULFUR CARRIER PROTEIN THIS"/>
    <property type="match status" value="1"/>
</dbReference>
<evidence type="ECO:0000313" key="2">
    <source>
        <dbReference type="Proteomes" id="UP000503222"/>
    </source>
</evidence>